<feature type="domain" description="AAA+ ATPase" evidence="9">
    <location>
        <begin position="12"/>
        <end position="302"/>
    </location>
</feature>
<keyword evidence="8" id="KW-0413">Isomerase</keyword>
<keyword evidence="6" id="KW-0238">DNA-binding</keyword>
<dbReference type="CDD" id="cd18809">
    <property type="entry name" value="SF1_C_RecD"/>
    <property type="match status" value="1"/>
</dbReference>
<dbReference type="InterPro" id="IPR010285">
    <property type="entry name" value="DNA_helicase_pif1-like_DEAD"/>
</dbReference>
<keyword evidence="1" id="KW-0547">Nucleotide-binding</keyword>
<evidence type="ECO:0000256" key="2">
    <source>
        <dbReference type="ARBA" id="ARBA00022763"/>
    </source>
</evidence>
<evidence type="ECO:0000256" key="7">
    <source>
        <dbReference type="ARBA" id="ARBA00023204"/>
    </source>
</evidence>
<dbReference type="PANTHER" id="PTHR47642">
    <property type="entry name" value="ATP-DEPENDENT DNA HELICASE"/>
    <property type="match status" value="1"/>
</dbReference>
<dbReference type="PATRIC" id="fig|1618997.3.peg.876"/>
<dbReference type="Gene3D" id="3.40.50.300">
    <property type="entry name" value="P-loop containing nucleotide triphosphate hydrolases"/>
    <property type="match status" value="2"/>
</dbReference>
<dbReference type="Gene3D" id="1.10.10.1390">
    <property type="entry name" value="ATP-dependent DNA helicase RecQ"/>
    <property type="match status" value="1"/>
</dbReference>
<dbReference type="InterPro" id="IPR003593">
    <property type="entry name" value="AAA+_ATPase"/>
</dbReference>
<dbReference type="EMBL" id="LCAU01000011">
    <property type="protein sequence ID" value="KKR97612.1"/>
    <property type="molecule type" value="Genomic_DNA"/>
</dbReference>
<keyword evidence="3" id="KW-0378">Hydrolase</keyword>
<dbReference type="InterPro" id="IPR051055">
    <property type="entry name" value="PIF1_helicase"/>
</dbReference>
<accession>A0A0G0YBE8</accession>
<evidence type="ECO:0000256" key="3">
    <source>
        <dbReference type="ARBA" id="ARBA00022801"/>
    </source>
</evidence>
<keyword evidence="2" id="KW-0227">DNA damage</keyword>
<dbReference type="GO" id="GO:0003678">
    <property type="term" value="F:DNA helicase activity"/>
    <property type="evidence" value="ECO:0007669"/>
    <property type="project" value="InterPro"/>
</dbReference>
<evidence type="ECO:0000256" key="1">
    <source>
        <dbReference type="ARBA" id="ARBA00022741"/>
    </source>
</evidence>
<keyword evidence="4 10" id="KW-0347">Helicase</keyword>
<dbReference type="AlphaFoldDB" id="A0A0G0YBE8"/>
<evidence type="ECO:0000256" key="6">
    <source>
        <dbReference type="ARBA" id="ARBA00023125"/>
    </source>
</evidence>
<proteinExistence type="predicted"/>
<evidence type="ECO:0000259" key="9">
    <source>
        <dbReference type="SMART" id="SM00382"/>
    </source>
</evidence>
<comment type="caution">
    <text evidence="10">The sequence shown here is derived from an EMBL/GenBank/DDBJ whole genome shotgun (WGS) entry which is preliminary data.</text>
</comment>
<dbReference type="GO" id="GO:0000723">
    <property type="term" value="P:telomere maintenance"/>
    <property type="evidence" value="ECO:0007669"/>
    <property type="project" value="InterPro"/>
</dbReference>
<keyword evidence="5" id="KW-0067">ATP-binding</keyword>
<evidence type="ECO:0000256" key="8">
    <source>
        <dbReference type="ARBA" id="ARBA00023235"/>
    </source>
</evidence>
<evidence type="ECO:0000256" key="5">
    <source>
        <dbReference type="ARBA" id="ARBA00022840"/>
    </source>
</evidence>
<dbReference type="Pfam" id="PF14493">
    <property type="entry name" value="HTH_40"/>
    <property type="match status" value="1"/>
</dbReference>
<sequence>MTQAEALAILKIGKNVFLTGEPGSGKTHTVNAYISYLRSCGIEPSITASTGIAATHIGGMTIHSWSGIGIKKMLSRTELKEICERDRVARRILETNVLIIDEISMLDAATLQLVDKVCRTIRKKEQSFGGMQVVFVGDFFQLPPVSREGEAPPLYAFLSETWTWAEPLVCYLSEHHRQEEKQFLSLLRNVRTGYVTSSDKDQLLKCCQKTEAATDVPKLFPHNANVDAINTTELKKLSGESHDFVMTHEGPPALVEQLIRGCLSPDRLQLKKGAKVMFTKNDFLQGYVNGTLGDVIDFSKETGFPIVRTRSGRIIKVNPVMWAMKDGERTLASFTQLPLRLAWAITVHKSQGMSLDAAYVDLSRAFTYGQGYVAISRVRSLDGLYLGGLNDRALQVDPEILCQDTVFHRQSDETENFFTSFSENELKKIQEQFVESCGGNLLGQGMSLKKKKPKKIKESTCEQTLVLLRKGMHIMDAAKERGRTTGTILKHLEELQALGHLPVKELMHLYTREAYAIREIHEAFDLIGHEKLKLVYDRLGGSFAYDTIRLARLFYKKG</sequence>
<evidence type="ECO:0000256" key="4">
    <source>
        <dbReference type="ARBA" id="ARBA00022806"/>
    </source>
</evidence>
<reference evidence="10 11" key="1">
    <citation type="journal article" date="2015" name="Nature">
        <title>rRNA introns, odd ribosomes, and small enigmatic genomes across a large radiation of phyla.</title>
        <authorList>
            <person name="Brown C.T."/>
            <person name="Hug L.A."/>
            <person name="Thomas B.C."/>
            <person name="Sharon I."/>
            <person name="Castelle C.J."/>
            <person name="Singh A."/>
            <person name="Wilkins M.J."/>
            <person name="Williams K.H."/>
            <person name="Banfield J.F."/>
        </authorList>
    </citation>
    <scope>NUCLEOTIDE SEQUENCE [LARGE SCALE GENOMIC DNA]</scope>
</reference>
<dbReference type="PANTHER" id="PTHR47642:SF5">
    <property type="entry name" value="ATP-DEPENDENT DNA HELICASE"/>
    <property type="match status" value="1"/>
</dbReference>
<dbReference type="InterPro" id="IPR029491">
    <property type="entry name" value="Helicase_HTH"/>
</dbReference>
<protein>
    <submittedName>
        <fullName evidence="10">PIF1 helicase</fullName>
    </submittedName>
</protein>
<organism evidence="10 11">
    <name type="scientific">Candidatus Uhrbacteria bacterium GW2011_GWF2_41_16</name>
    <dbReference type="NCBI Taxonomy" id="1618997"/>
    <lineage>
        <taxon>Bacteria</taxon>
        <taxon>Candidatus Uhriibacteriota</taxon>
    </lineage>
</organism>
<name>A0A0G0YBE8_9BACT</name>
<dbReference type="Pfam" id="PF05970">
    <property type="entry name" value="PIF1"/>
    <property type="match status" value="1"/>
</dbReference>
<evidence type="ECO:0000313" key="11">
    <source>
        <dbReference type="Proteomes" id="UP000034746"/>
    </source>
</evidence>
<evidence type="ECO:0000313" key="10">
    <source>
        <dbReference type="EMBL" id="KKR97612.1"/>
    </source>
</evidence>
<dbReference type="SMART" id="SM00382">
    <property type="entry name" value="AAA"/>
    <property type="match status" value="1"/>
</dbReference>
<dbReference type="SUPFAM" id="SSF52540">
    <property type="entry name" value="P-loop containing nucleoside triphosphate hydrolases"/>
    <property type="match status" value="2"/>
</dbReference>
<dbReference type="InterPro" id="IPR049163">
    <property type="entry name" value="Pif1-like_2B_dom"/>
</dbReference>
<dbReference type="GO" id="GO:0006281">
    <property type="term" value="P:DNA repair"/>
    <property type="evidence" value="ECO:0007669"/>
    <property type="project" value="InterPro"/>
</dbReference>
<keyword evidence="7" id="KW-0234">DNA repair</keyword>
<dbReference type="Pfam" id="PF21530">
    <property type="entry name" value="Pif1_2B_dom"/>
    <property type="match status" value="1"/>
</dbReference>
<dbReference type="InterPro" id="IPR027417">
    <property type="entry name" value="P-loop_NTPase"/>
</dbReference>
<dbReference type="Proteomes" id="UP000034746">
    <property type="component" value="Unassembled WGS sequence"/>
</dbReference>
<gene>
    <name evidence="10" type="ORF">UU48_C0011G0004</name>
</gene>